<feature type="repeat" description="TPR" evidence="3">
    <location>
        <begin position="60"/>
        <end position="93"/>
    </location>
</feature>
<dbReference type="Pfam" id="PF00515">
    <property type="entry name" value="TPR_1"/>
    <property type="match status" value="1"/>
</dbReference>
<evidence type="ECO:0000256" key="1">
    <source>
        <dbReference type="ARBA" id="ARBA00022737"/>
    </source>
</evidence>
<feature type="repeat" description="TPR" evidence="3">
    <location>
        <begin position="128"/>
        <end position="161"/>
    </location>
</feature>
<evidence type="ECO:0000256" key="3">
    <source>
        <dbReference type="PROSITE-ProRule" id="PRU00339"/>
    </source>
</evidence>
<keyword evidence="2 3" id="KW-0802">TPR repeat</keyword>
<organism evidence="4 5">
    <name type="scientific">Sporomusa silvacetica DSM 10669</name>
    <dbReference type="NCBI Taxonomy" id="1123289"/>
    <lineage>
        <taxon>Bacteria</taxon>
        <taxon>Bacillati</taxon>
        <taxon>Bacillota</taxon>
        <taxon>Negativicutes</taxon>
        <taxon>Selenomonadales</taxon>
        <taxon>Sporomusaceae</taxon>
        <taxon>Sporomusa</taxon>
    </lineage>
</organism>
<dbReference type="Pfam" id="PF13414">
    <property type="entry name" value="TPR_11"/>
    <property type="match status" value="1"/>
</dbReference>
<dbReference type="Pfam" id="PF01075">
    <property type="entry name" value="Glyco_transf_9"/>
    <property type="match status" value="1"/>
</dbReference>
<dbReference type="SMART" id="SM00028">
    <property type="entry name" value="TPR"/>
    <property type="match status" value="4"/>
</dbReference>
<feature type="repeat" description="TPR" evidence="3">
    <location>
        <begin position="94"/>
        <end position="127"/>
    </location>
</feature>
<keyword evidence="5" id="KW-1185">Reference proteome</keyword>
<name>A0ABZ3IIA5_9FIRM</name>
<dbReference type="InterPro" id="IPR011990">
    <property type="entry name" value="TPR-like_helical_dom_sf"/>
</dbReference>
<reference evidence="4" key="1">
    <citation type="submission" date="2024-05" db="EMBL/GenBank/DDBJ databases">
        <title>Isolation and characterization of Sporomusa carbonis sp. nov., a carboxydotrophic hydrogenogen in the genus of Sporomusa isolated from a charcoal burning pile.</title>
        <authorList>
            <person name="Boeer T."/>
            <person name="Rosenbaum F."/>
            <person name="Eysell L."/>
            <person name="Mueller V."/>
            <person name="Daniel R."/>
            <person name="Poehlein A."/>
        </authorList>
    </citation>
    <scope>NUCLEOTIDE SEQUENCE [LARGE SCALE GENOMIC DNA]</scope>
    <source>
        <strain evidence="4">DSM 10669</strain>
    </source>
</reference>
<dbReference type="Gene3D" id="3.40.50.2000">
    <property type="entry name" value="Glycogen Phosphorylase B"/>
    <property type="match status" value="1"/>
</dbReference>
<dbReference type="PROSITE" id="PS50005">
    <property type="entry name" value="TPR"/>
    <property type="match status" value="4"/>
</dbReference>
<dbReference type="PROSITE" id="PS50293">
    <property type="entry name" value="TPR_REGION"/>
    <property type="match status" value="1"/>
</dbReference>
<keyword evidence="1" id="KW-0677">Repeat</keyword>
<evidence type="ECO:0008006" key="6">
    <source>
        <dbReference type="Google" id="ProtNLM"/>
    </source>
</evidence>
<dbReference type="PANTHER" id="PTHR44943:SF8">
    <property type="entry name" value="TPR REPEAT-CONTAINING PROTEIN MJ0263"/>
    <property type="match status" value="1"/>
</dbReference>
<dbReference type="SUPFAM" id="SSF53756">
    <property type="entry name" value="UDP-Glycosyltransferase/glycogen phosphorylase"/>
    <property type="match status" value="1"/>
</dbReference>
<dbReference type="RefSeq" id="WP_169717865.1">
    <property type="nucleotide sequence ID" value="NZ_CP155573.1"/>
</dbReference>
<evidence type="ECO:0000313" key="5">
    <source>
        <dbReference type="Proteomes" id="UP000216752"/>
    </source>
</evidence>
<dbReference type="PANTHER" id="PTHR44943">
    <property type="entry name" value="CELLULOSE SYNTHASE OPERON PROTEIN C"/>
    <property type="match status" value="1"/>
</dbReference>
<evidence type="ECO:0000256" key="2">
    <source>
        <dbReference type="ARBA" id="ARBA00022803"/>
    </source>
</evidence>
<dbReference type="Pfam" id="PF13181">
    <property type="entry name" value="TPR_8"/>
    <property type="match status" value="1"/>
</dbReference>
<dbReference type="Gene3D" id="1.25.40.10">
    <property type="entry name" value="Tetratricopeptide repeat domain"/>
    <property type="match status" value="2"/>
</dbReference>
<dbReference type="SUPFAM" id="SSF48452">
    <property type="entry name" value="TPR-like"/>
    <property type="match status" value="1"/>
</dbReference>
<dbReference type="InterPro" id="IPR051685">
    <property type="entry name" value="Ycf3/AcsC/BcsC/TPR_MFPF"/>
</dbReference>
<dbReference type="Proteomes" id="UP000216752">
    <property type="component" value="Chromosome"/>
</dbReference>
<dbReference type="EMBL" id="CP155573">
    <property type="protein sequence ID" value="XFO65232.1"/>
    <property type="molecule type" value="Genomic_DNA"/>
</dbReference>
<dbReference type="InterPro" id="IPR002201">
    <property type="entry name" value="Glyco_trans_9"/>
</dbReference>
<feature type="repeat" description="TPR" evidence="3">
    <location>
        <begin position="26"/>
        <end position="59"/>
    </location>
</feature>
<protein>
    <recommendedName>
        <fullName evidence="6">TPR repeat-containing protein YrrB</fullName>
    </recommendedName>
</protein>
<sequence length="478" mass="54279">MINQTSLNQLIRDAIEQALGEVPANAETLYKLGTSLYHMNQLQEALTCLLRYIGLQPGNCEAYNLIGNIYAKVNQLDKACSYLKQAIQINPAYAEAYNNLGGVYYQANQLEMAEQILPEAICLRPNFYEAYKNLGTVYSKMNRLKEAEQVLLQAIELKPDYADAIFTLSLVELLTEKFTQGWKNYEYRPSLINRKQPDIPRWQGEDLSGRSILLYHEQGLGDTLQFIRYAWQVAALGAKTTVWIQTPLAQLEFQGSPAFSLYEGTDSPPEIFDFACPLLSLPLIFSTDAATIPQYSSYIRADANLVQKWREHLKGIHDTGLLKVGVAWAGNHTHTDDHNRSIAFDTFQLLFLLTGLEWISLQVGPKAEEVNCCPSQIRDVSVLLTNFAETAAVIDNLDLVITVDTSVAHLAGAMGKEVWALLSSMPDWRWMLEREDTPWYPSMRLFRQRERGNWVEVLARVKAALQQKMAKHNFSRHY</sequence>
<proteinExistence type="predicted"/>
<dbReference type="InterPro" id="IPR019734">
    <property type="entry name" value="TPR_rpt"/>
</dbReference>
<gene>
    <name evidence="4" type="ORF">SPSIL_013410</name>
</gene>
<evidence type="ECO:0000313" key="4">
    <source>
        <dbReference type="EMBL" id="XFO65232.1"/>
    </source>
</evidence>
<accession>A0ABZ3IIA5</accession>